<keyword evidence="6" id="KW-0671">Queuosine biosynthesis</keyword>
<comment type="similarity">
    <text evidence="6">Belongs to the queuine tRNA-ribosyltransferase family.</text>
</comment>
<dbReference type="SUPFAM" id="SSF51713">
    <property type="entry name" value="tRNA-guanine transglycosylase"/>
    <property type="match status" value="1"/>
</dbReference>
<dbReference type="GO" id="GO:0005829">
    <property type="term" value="C:cytosol"/>
    <property type="evidence" value="ECO:0007669"/>
    <property type="project" value="TreeGrafter"/>
</dbReference>
<dbReference type="UniPathway" id="UPA00392"/>
<feature type="region of interest" description="RNA binding" evidence="6">
    <location>
        <begin position="253"/>
        <end position="259"/>
    </location>
</feature>
<feature type="binding site" evidence="6">
    <location>
        <position position="222"/>
    </location>
    <ligand>
        <name>substrate</name>
    </ligand>
</feature>
<dbReference type="HAMAP" id="MF_00168">
    <property type="entry name" value="Q_tRNA_Tgt"/>
    <property type="match status" value="1"/>
</dbReference>
<evidence type="ECO:0000256" key="2">
    <source>
        <dbReference type="ARBA" id="ARBA00022679"/>
    </source>
</evidence>
<feature type="region of interest" description="Disordered" evidence="7">
    <location>
        <begin position="377"/>
        <end position="414"/>
    </location>
</feature>
<feature type="binding site" evidence="6">
    <location>
        <position position="195"/>
    </location>
    <ligand>
        <name>substrate</name>
    </ligand>
</feature>
<evidence type="ECO:0000313" key="9">
    <source>
        <dbReference type="EMBL" id="TMQ68154.1"/>
    </source>
</evidence>
<feature type="binding site" evidence="6">
    <location>
        <position position="341"/>
    </location>
    <ligand>
        <name>Zn(2+)</name>
        <dbReference type="ChEBI" id="CHEBI:29105"/>
    </ligand>
</feature>
<feature type="binding site" evidence="6">
    <location>
        <position position="310"/>
    </location>
    <ligand>
        <name>Zn(2+)</name>
        <dbReference type="ChEBI" id="CHEBI:29105"/>
    </ligand>
</feature>
<comment type="caution">
    <text evidence="9">The sequence shown here is derived from an EMBL/GenBank/DDBJ whole genome shotgun (WGS) entry which is preliminary data.</text>
</comment>
<evidence type="ECO:0000259" key="8">
    <source>
        <dbReference type="Pfam" id="PF01702"/>
    </source>
</evidence>
<organism evidence="9 10">
    <name type="scientific">Eiseniibacteriota bacterium</name>
    <dbReference type="NCBI Taxonomy" id="2212470"/>
    <lineage>
        <taxon>Bacteria</taxon>
        <taxon>Candidatus Eiseniibacteriota</taxon>
    </lineage>
</organism>
<comment type="pathway">
    <text evidence="6">tRNA modification; tRNA-queuosine biosynthesis.</text>
</comment>
<name>A0A538TWZ6_UNCEI</name>
<evidence type="ECO:0000256" key="3">
    <source>
        <dbReference type="ARBA" id="ARBA00022694"/>
    </source>
</evidence>
<gene>
    <name evidence="6 9" type="primary">tgt</name>
    <name evidence="9" type="ORF">E6K78_02170</name>
</gene>
<evidence type="ECO:0000256" key="4">
    <source>
        <dbReference type="ARBA" id="ARBA00022723"/>
    </source>
</evidence>
<keyword evidence="4 6" id="KW-0479">Metal-binding</keyword>
<dbReference type="GO" id="GO:0008479">
    <property type="term" value="F:tRNA-guanosine(34) queuine transglycosylase activity"/>
    <property type="evidence" value="ECO:0007669"/>
    <property type="project" value="UniProtKB-UniRule"/>
</dbReference>
<comment type="subunit">
    <text evidence="6">Homodimer. Within each dimer, one monomer is responsible for RNA recognition and catalysis, while the other monomer binds to the replacement base PreQ1.</text>
</comment>
<feature type="binding site" evidence="6">
    <location>
        <position position="312"/>
    </location>
    <ligand>
        <name>Zn(2+)</name>
        <dbReference type="ChEBI" id="CHEBI:29105"/>
    </ligand>
</feature>
<dbReference type="NCBIfam" id="TIGR00430">
    <property type="entry name" value="Q_tRNA_tgt"/>
    <property type="match status" value="1"/>
</dbReference>
<feature type="active site" description="Nucleophile" evidence="6">
    <location>
        <position position="272"/>
    </location>
</feature>
<accession>A0A538TWZ6</accession>
<keyword evidence="3 6" id="KW-0819">tRNA processing</keyword>
<comment type="function">
    <text evidence="6">Catalyzes the base-exchange of a guanine (G) residue with the queuine precursor 7-aminomethyl-7-deazaguanine (PreQ1) at position 34 (anticodon wobble position) in tRNAs with GU(N) anticodons (tRNA-Asp, -Asn, -His and -Tyr). Catalysis occurs through a double-displacement mechanism. The nucleophile active site attacks the C1' of nucleotide 34 to detach the guanine base from the RNA, forming a covalent enzyme-RNA intermediate. The proton acceptor active site deprotonates the incoming PreQ1, allowing a nucleophilic attack on the C1' of the ribose to form the product. After dissociation, two additional enzymatic reactions on the tRNA convert PreQ1 to queuine (Q), resulting in the hypermodified nucleoside queuosine (7-(((4,5-cis-dihydroxy-2-cyclopenten-1-yl)amino)methyl)-7-deazaguanosine).</text>
</comment>
<feature type="region of interest" description="RNA binding; important for wobble base 34 recognition" evidence="6">
    <location>
        <begin position="277"/>
        <end position="281"/>
    </location>
</feature>
<protein>
    <recommendedName>
        <fullName evidence="6">Queuine tRNA-ribosyltransferase</fullName>
        <ecNumber evidence="6">2.4.2.29</ecNumber>
    </recommendedName>
    <alternativeName>
        <fullName evidence="6">Guanine insertion enzyme</fullName>
    </alternativeName>
    <alternativeName>
        <fullName evidence="6">tRNA-guanine transglycosylase</fullName>
    </alternativeName>
</protein>
<feature type="domain" description="tRNA-guanine(15) transglycosylase-like" evidence="8">
    <location>
        <begin position="14"/>
        <end position="374"/>
    </location>
</feature>
<dbReference type="EMBL" id="VBOY01000014">
    <property type="protein sequence ID" value="TMQ68154.1"/>
    <property type="molecule type" value="Genomic_DNA"/>
</dbReference>
<dbReference type="Proteomes" id="UP000316609">
    <property type="component" value="Unassembled WGS sequence"/>
</dbReference>
<reference evidence="9 10" key="1">
    <citation type="journal article" date="2019" name="Nat. Microbiol.">
        <title>Mediterranean grassland soil C-N compound turnover is dependent on rainfall and depth, and is mediated by genomically divergent microorganisms.</title>
        <authorList>
            <person name="Diamond S."/>
            <person name="Andeer P.F."/>
            <person name="Li Z."/>
            <person name="Crits-Christoph A."/>
            <person name="Burstein D."/>
            <person name="Anantharaman K."/>
            <person name="Lane K.R."/>
            <person name="Thomas B.C."/>
            <person name="Pan C."/>
            <person name="Northen T.R."/>
            <person name="Banfield J.F."/>
        </authorList>
    </citation>
    <scope>NUCLEOTIDE SEQUENCE [LARGE SCALE GENOMIC DNA]</scope>
    <source>
        <strain evidence="9">WS_8</strain>
    </source>
</reference>
<comment type="catalytic activity">
    <reaction evidence="6">
        <text>7-aminomethyl-7-carbaguanine + guanosine(34) in tRNA = 7-aminomethyl-7-carbaguanosine(34) in tRNA + guanine</text>
        <dbReference type="Rhea" id="RHEA:24104"/>
        <dbReference type="Rhea" id="RHEA-COMP:10341"/>
        <dbReference type="Rhea" id="RHEA-COMP:10342"/>
        <dbReference type="ChEBI" id="CHEBI:16235"/>
        <dbReference type="ChEBI" id="CHEBI:58703"/>
        <dbReference type="ChEBI" id="CHEBI:74269"/>
        <dbReference type="ChEBI" id="CHEBI:82833"/>
        <dbReference type="EC" id="2.4.2.29"/>
    </reaction>
</comment>
<dbReference type="GO" id="GO:0046872">
    <property type="term" value="F:metal ion binding"/>
    <property type="evidence" value="ECO:0007669"/>
    <property type="project" value="UniProtKB-KW"/>
</dbReference>
<evidence type="ECO:0000313" key="10">
    <source>
        <dbReference type="Proteomes" id="UP000316609"/>
    </source>
</evidence>
<dbReference type="AlphaFoldDB" id="A0A538TWZ6"/>
<comment type="cofactor">
    <cofactor evidence="6">
        <name>Zn(2+)</name>
        <dbReference type="ChEBI" id="CHEBI:29105"/>
    </cofactor>
    <text evidence="6">Binds 1 zinc ion per subunit.</text>
</comment>
<sequence length="414" mass="45473">MALDFTLDAHDPSTAARAGRLMTAHGEVLTPAFMPVGTLGSVKTLAPDELAGAGVDMLLANTYHLRLRPGVETVRRMGGLHRFMSWPRAILTDSGGFQVLSLSELRTVSDHGVEFRSHLDGSRQIMTPEDAIRVQDGLGTDIAMSFDEPIELPAPQEAVRTAVDRTIDWARRGFSERERLRAEGGGAMALFGVNQGADDPVERRRCFASLGELPFDGFALGGLWVGEERSRSLEMVEHDCAMFPADRPRYLMGVGHPVDVIDAVARGADMFDCVLPTRNARRGTVFISTGRLVVKNAAYAADARPLDPACDCAVCQRFSRAYLRHLFASGEMLAMRLASLHAVSHMVRLAREARAAVLEGRFGAFRETFLERFESGETLEPRSARRASAARRRVEDETQAGDRPSTEEMLDDVE</sequence>
<dbReference type="GO" id="GO:0008616">
    <property type="term" value="P:tRNA queuosine(34) biosynthetic process"/>
    <property type="evidence" value="ECO:0007669"/>
    <property type="project" value="UniProtKB-UniRule"/>
</dbReference>
<keyword evidence="2 6" id="KW-0808">Transferase</keyword>
<evidence type="ECO:0000256" key="7">
    <source>
        <dbReference type="SAM" id="MobiDB-lite"/>
    </source>
</evidence>
<evidence type="ECO:0000256" key="6">
    <source>
        <dbReference type="HAMAP-Rule" id="MF_00168"/>
    </source>
</evidence>
<feature type="binding site" evidence="6">
    <location>
        <begin position="93"/>
        <end position="97"/>
    </location>
    <ligand>
        <name>substrate</name>
    </ligand>
</feature>
<evidence type="ECO:0000256" key="1">
    <source>
        <dbReference type="ARBA" id="ARBA00022676"/>
    </source>
</evidence>
<keyword evidence="5 6" id="KW-0862">Zinc</keyword>
<evidence type="ECO:0000256" key="5">
    <source>
        <dbReference type="ARBA" id="ARBA00022833"/>
    </source>
</evidence>
<dbReference type="InterPro" id="IPR036511">
    <property type="entry name" value="TGT-like_sf"/>
</dbReference>
<keyword evidence="1 6" id="KW-0328">Glycosyltransferase</keyword>
<dbReference type="Gene3D" id="3.20.20.105">
    <property type="entry name" value="Queuine tRNA-ribosyltransferase-like"/>
    <property type="match status" value="1"/>
</dbReference>
<dbReference type="EC" id="2.4.2.29" evidence="6"/>
<feature type="binding site" evidence="6">
    <location>
        <position position="147"/>
    </location>
    <ligand>
        <name>substrate</name>
    </ligand>
</feature>
<feature type="active site" description="Proton acceptor" evidence="6">
    <location>
        <position position="93"/>
    </location>
</feature>
<dbReference type="PANTHER" id="PTHR43530:SF1">
    <property type="entry name" value="QUEUINE TRNA-RIBOSYLTRANSFERASE CATALYTIC SUBUNIT 1"/>
    <property type="match status" value="1"/>
</dbReference>
<proteinExistence type="inferred from homology"/>
<feature type="binding site" evidence="6">
    <location>
        <position position="315"/>
    </location>
    <ligand>
        <name>Zn(2+)</name>
        <dbReference type="ChEBI" id="CHEBI:29105"/>
    </ligand>
</feature>
<dbReference type="InterPro" id="IPR004803">
    <property type="entry name" value="TGT"/>
</dbReference>
<dbReference type="Pfam" id="PF01702">
    <property type="entry name" value="TGT"/>
    <property type="match status" value="1"/>
</dbReference>
<dbReference type="PANTHER" id="PTHR43530">
    <property type="entry name" value="QUEUINE TRNA-RIBOSYLTRANSFERASE CATALYTIC SUBUNIT 1"/>
    <property type="match status" value="1"/>
</dbReference>
<dbReference type="NCBIfam" id="TIGR00449">
    <property type="entry name" value="tgt_general"/>
    <property type="match status" value="1"/>
</dbReference>
<dbReference type="InterPro" id="IPR002616">
    <property type="entry name" value="tRNA_ribo_trans-like"/>
</dbReference>